<accession>A0A2H3CGN6</accession>
<gene>
    <name evidence="1" type="ORF">ARMGADRAFT_1171074</name>
</gene>
<organism evidence="1 2">
    <name type="scientific">Armillaria gallica</name>
    <name type="common">Bulbous honey fungus</name>
    <name type="synonym">Armillaria bulbosa</name>
    <dbReference type="NCBI Taxonomy" id="47427"/>
    <lineage>
        <taxon>Eukaryota</taxon>
        <taxon>Fungi</taxon>
        <taxon>Dikarya</taxon>
        <taxon>Basidiomycota</taxon>
        <taxon>Agaricomycotina</taxon>
        <taxon>Agaricomycetes</taxon>
        <taxon>Agaricomycetidae</taxon>
        <taxon>Agaricales</taxon>
        <taxon>Marasmiineae</taxon>
        <taxon>Physalacriaceae</taxon>
        <taxon>Armillaria</taxon>
    </lineage>
</organism>
<dbReference type="Proteomes" id="UP000217790">
    <property type="component" value="Unassembled WGS sequence"/>
</dbReference>
<dbReference type="EMBL" id="KZ293720">
    <property type="protein sequence ID" value="PBK82231.1"/>
    <property type="molecule type" value="Genomic_DNA"/>
</dbReference>
<reference evidence="2" key="1">
    <citation type="journal article" date="2017" name="Nat. Ecol. Evol.">
        <title>Genome expansion and lineage-specific genetic innovations in the forest pathogenic fungi Armillaria.</title>
        <authorList>
            <person name="Sipos G."/>
            <person name="Prasanna A.N."/>
            <person name="Walter M.C."/>
            <person name="O'Connor E."/>
            <person name="Balint B."/>
            <person name="Krizsan K."/>
            <person name="Kiss B."/>
            <person name="Hess J."/>
            <person name="Varga T."/>
            <person name="Slot J."/>
            <person name="Riley R."/>
            <person name="Boka B."/>
            <person name="Rigling D."/>
            <person name="Barry K."/>
            <person name="Lee J."/>
            <person name="Mihaltcheva S."/>
            <person name="LaButti K."/>
            <person name="Lipzen A."/>
            <person name="Waldron R."/>
            <person name="Moloney N.M."/>
            <person name="Sperisen C."/>
            <person name="Kredics L."/>
            <person name="Vagvoelgyi C."/>
            <person name="Patrignani A."/>
            <person name="Fitzpatrick D."/>
            <person name="Nagy I."/>
            <person name="Doyle S."/>
            <person name="Anderson J.B."/>
            <person name="Grigoriev I.V."/>
            <person name="Gueldener U."/>
            <person name="Muensterkoetter M."/>
            <person name="Nagy L.G."/>
        </authorList>
    </citation>
    <scope>NUCLEOTIDE SEQUENCE [LARGE SCALE GENOMIC DNA]</scope>
    <source>
        <strain evidence="2">Ar21-2</strain>
    </source>
</reference>
<sequence>MSQDRLLLRIMDSLSLESYPHIPQELIDYILEYLHEDIPTLRTCSLVSHSFWPSTLPHIYRQIVLVHSSEMDMFREYHPGTLYQCYKFYNLLCVNPDIARFVRTLSICSDVEGVQLLGQDSSFPSILSKLSKLACIKMVNRNTLSDWMLFPEDSRSALLSVFQSPALTTLHLDGMDNIPDSDTRLILSRGSSSSLRNLSLKWVSISLCPPVRRSQESLPVLESLALAGDDGNLILKNILLPNIFFDMRYIRKLSIQVSEVHPRLPDIEKVLDELKESLEHFTLDVSAIDYHGASPLRLGDCRRLKFFHMIIASFDRQLFTPVPCANLHTFIIELVSEGLVALPWRQAVDAYLCETPALQQVEVKLHDSSHEQCESYWCDGGYLPDHHHEWEKRVEEELPLLRSKGILTVEVVPKRHTAWEED</sequence>
<dbReference type="AlphaFoldDB" id="A0A2H3CGN6"/>
<dbReference type="InParanoid" id="A0A2H3CGN6"/>
<proteinExistence type="predicted"/>
<keyword evidence="2" id="KW-1185">Reference proteome</keyword>
<evidence type="ECO:0000313" key="1">
    <source>
        <dbReference type="EMBL" id="PBK82231.1"/>
    </source>
</evidence>
<evidence type="ECO:0000313" key="2">
    <source>
        <dbReference type="Proteomes" id="UP000217790"/>
    </source>
</evidence>
<name>A0A2H3CGN6_ARMGA</name>
<dbReference type="OrthoDB" id="2745898at2759"/>
<evidence type="ECO:0008006" key="3">
    <source>
        <dbReference type="Google" id="ProtNLM"/>
    </source>
</evidence>
<protein>
    <recommendedName>
        <fullName evidence="3">F-box domain-containing protein</fullName>
    </recommendedName>
</protein>
<dbReference type="OMA" id="SHEQCES"/>